<evidence type="ECO:0000256" key="1">
    <source>
        <dbReference type="ARBA" id="ARBA00004651"/>
    </source>
</evidence>
<keyword evidence="5 6" id="KW-0472">Membrane</keyword>
<keyword evidence="4 6" id="KW-1133">Transmembrane helix</keyword>
<evidence type="ECO:0000256" key="4">
    <source>
        <dbReference type="ARBA" id="ARBA00022989"/>
    </source>
</evidence>
<evidence type="ECO:0000259" key="7">
    <source>
        <dbReference type="Pfam" id="PF02687"/>
    </source>
</evidence>
<feature type="transmembrane region" description="Helical" evidence="6">
    <location>
        <begin position="299"/>
        <end position="323"/>
    </location>
</feature>
<evidence type="ECO:0000256" key="3">
    <source>
        <dbReference type="ARBA" id="ARBA00022692"/>
    </source>
</evidence>
<feature type="transmembrane region" description="Helical" evidence="6">
    <location>
        <begin position="392"/>
        <end position="421"/>
    </location>
</feature>
<reference evidence="9 10" key="1">
    <citation type="submission" date="2016-08" db="EMBL/GenBank/DDBJ databases">
        <authorList>
            <person name="Seilhamer J.J."/>
        </authorList>
    </citation>
    <scope>NUCLEOTIDE SEQUENCE [LARGE SCALE GENOMIC DNA]</scope>
    <source>
        <strain evidence="9 10">DX4</strain>
    </source>
</reference>
<evidence type="ECO:0000256" key="6">
    <source>
        <dbReference type="SAM" id="Phobius"/>
    </source>
</evidence>
<keyword evidence="10" id="KW-1185">Reference proteome</keyword>
<dbReference type="Pfam" id="PF12704">
    <property type="entry name" value="MacB_PCD"/>
    <property type="match status" value="2"/>
</dbReference>
<evidence type="ECO:0008006" key="11">
    <source>
        <dbReference type="Google" id="ProtNLM"/>
    </source>
</evidence>
<feature type="transmembrane region" description="Helical" evidence="6">
    <location>
        <begin position="442"/>
        <end position="462"/>
    </location>
</feature>
<feature type="transmembrane region" description="Helical" evidence="6">
    <location>
        <begin position="689"/>
        <end position="710"/>
    </location>
</feature>
<keyword evidence="3 6" id="KW-0812">Transmembrane</keyword>
<dbReference type="KEGG" id="psty:BFS30_00020"/>
<keyword evidence="2" id="KW-1003">Cell membrane</keyword>
<evidence type="ECO:0000313" key="9">
    <source>
        <dbReference type="EMBL" id="AOM75698.1"/>
    </source>
</evidence>
<dbReference type="PANTHER" id="PTHR30572">
    <property type="entry name" value="MEMBRANE COMPONENT OF TRANSPORTER-RELATED"/>
    <property type="match status" value="1"/>
</dbReference>
<proteinExistence type="predicted"/>
<dbReference type="GO" id="GO:0005886">
    <property type="term" value="C:plasma membrane"/>
    <property type="evidence" value="ECO:0007669"/>
    <property type="project" value="UniProtKB-SubCell"/>
</dbReference>
<evidence type="ECO:0000256" key="2">
    <source>
        <dbReference type="ARBA" id="ARBA00022475"/>
    </source>
</evidence>
<dbReference type="PANTHER" id="PTHR30572:SF18">
    <property type="entry name" value="ABC-TYPE MACROLIDE FAMILY EXPORT SYSTEM PERMEASE COMPONENT 2"/>
    <property type="match status" value="1"/>
</dbReference>
<accession>A0A1D7QAK4</accession>
<dbReference type="AlphaFoldDB" id="A0A1D7QAK4"/>
<dbReference type="InterPro" id="IPR025857">
    <property type="entry name" value="MacB_PCD"/>
</dbReference>
<feature type="transmembrane region" description="Helical" evidence="6">
    <location>
        <begin position="776"/>
        <end position="796"/>
    </location>
</feature>
<feature type="domain" description="ABC3 transporter permease C-terminal" evidence="7">
    <location>
        <begin position="304"/>
        <end position="417"/>
    </location>
</feature>
<name>A0A1D7QAK4_9SPHI</name>
<dbReference type="InterPro" id="IPR050250">
    <property type="entry name" value="Macrolide_Exporter_MacB"/>
</dbReference>
<feature type="domain" description="ABC3 transporter permease C-terminal" evidence="7">
    <location>
        <begin position="693"/>
        <end position="806"/>
    </location>
</feature>
<organism evidence="9 10">
    <name type="scientific">Pedobacter steynii</name>
    <dbReference type="NCBI Taxonomy" id="430522"/>
    <lineage>
        <taxon>Bacteria</taxon>
        <taxon>Pseudomonadati</taxon>
        <taxon>Bacteroidota</taxon>
        <taxon>Sphingobacteriia</taxon>
        <taxon>Sphingobacteriales</taxon>
        <taxon>Sphingobacteriaceae</taxon>
        <taxon>Pedobacter</taxon>
    </lineage>
</organism>
<dbReference type="GO" id="GO:0022857">
    <property type="term" value="F:transmembrane transporter activity"/>
    <property type="evidence" value="ECO:0007669"/>
    <property type="project" value="TreeGrafter"/>
</dbReference>
<feature type="domain" description="MacB-like periplasmic core" evidence="8">
    <location>
        <begin position="20"/>
        <end position="232"/>
    </location>
</feature>
<feature type="transmembrane region" description="Helical" evidence="6">
    <location>
        <begin position="21"/>
        <end position="43"/>
    </location>
</feature>
<dbReference type="RefSeq" id="WP_069377396.1">
    <property type="nucleotide sequence ID" value="NZ_CP017141.1"/>
</dbReference>
<dbReference type="Pfam" id="PF02687">
    <property type="entry name" value="FtsX"/>
    <property type="match status" value="2"/>
</dbReference>
<sequence>MFKLNLKIAFRNIWKNRSASFVNIAGLAFGLAGFILILLYLNYETGYDKWSPKLKNVYKVGVHFRVGAADEWWETMPASFISLIREKSPDVESASITGWGNEVIEHDRQFYYELNARQADSTFFRTFPFTFLQGDINTALDQPKSVVINKKTAVMLFGTEQVLGKTIKLGLKKEIHTITGVWDNEKNRTHFWADVITPLPMPTEEHWGNFSNNSYIRLKEGVDPKVALPKLTRLFMDAKARWSARNANKVINTKGLLTIAEAQAILNEGRDSKTELIYEQVGTVFTSSVFYGKSKTTTMYVLSALAIFLLAIACINFTNLAIAHAGKRAREIGVKKVLGVEKRMLVVQFLFETFLQTTCAFLVGLTLVELLLPYFNSLLGTQLSLFGAGNAFLLFLQVTVVFILVTLCAGLYPAVYFSGFLPVKVLKGNFDRSARGVFIRKVLVVTQFVITCTFIICFAVMFSQLKFMRNKDVGLQRDQVLSVNVQTDRIKEMPADKFEQIRQRLKRIEGVKQVTLSSRSPWGNGGSSGDLNYLGQNLMVQDYYIGFDYFETLGAVLKSGRAFSNATFRADTTHVGSVVNEAMVKALGLKKPIGTVYERGGTNYRILGVVKDFNDHGFETEVKPSHFIVSQRWYQYGNLLISIHAENPQETLKKITEAWTKIEPGLPVRSTWLDESFAKNMKDYQRQGVLMQVFSIATLCIALLGLFALATYNARVRTREIAVRRVLGASTSGILKLLNREFVALVAVANIIAFIIAYILMNKWLNGFAYRIEVPVLLFVLTGFLSLLLTILTVSWQAYKAAMTNPVDALKYE</sequence>
<dbReference type="EMBL" id="CP017141">
    <property type="protein sequence ID" value="AOM75698.1"/>
    <property type="molecule type" value="Genomic_DNA"/>
</dbReference>
<protein>
    <recommendedName>
        <fullName evidence="11">ABC transport system permease protein</fullName>
    </recommendedName>
</protein>
<evidence type="ECO:0000256" key="5">
    <source>
        <dbReference type="ARBA" id="ARBA00023136"/>
    </source>
</evidence>
<dbReference type="OrthoDB" id="1451596at2"/>
<comment type="subcellular location">
    <subcellularLocation>
        <location evidence="1">Cell membrane</location>
        <topology evidence="1">Multi-pass membrane protein</topology>
    </subcellularLocation>
</comment>
<evidence type="ECO:0000259" key="8">
    <source>
        <dbReference type="Pfam" id="PF12704"/>
    </source>
</evidence>
<feature type="domain" description="MacB-like periplasmic core" evidence="8">
    <location>
        <begin position="456"/>
        <end position="636"/>
    </location>
</feature>
<feature type="transmembrane region" description="Helical" evidence="6">
    <location>
        <begin position="742"/>
        <end position="761"/>
    </location>
</feature>
<dbReference type="InterPro" id="IPR003838">
    <property type="entry name" value="ABC3_permease_C"/>
</dbReference>
<dbReference type="Proteomes" id="UP000094313">
    <property type="component" value="Chromosome"/>
</dbReference>
<gene>
    <name evidence="9" type="ORF">BFS30_00020</name>
</gene>
<evidence type="ECO:0000313" key="10">
    <source>
        <dbReference type="Proteomes" id="UP000094313"/>
    </source>
</evidence>
<feature type="transmembrane region" description="Helical" evidence="6">
    <location>
        <begin position="344"/>
        <end position="372"/>
    </location>
</feature>